<name>A0AAD6Z4H6_9AGAR</name>
<dbReference type="Proteomes" id="UP001218218">
    <property type="component" value="Unassembled WGS sequence"/>
</dbReference>
<feature type="transmembrane region" description="Helical" evidence="1">
    <location>
        <begin position="253"/>
        <end position="271"/>
    </location>
</feature>
<keyword evidence="3" id="KW-1185">Reference proteome</keyword>
<evidence type="ECO:0000313" key="2">
    <source>
        <dbReference type="EMBL" id="KAJ7306788.1"/>
    </source>
</evidence>
<sequence length="300" mass="33242">MESYTIDRADFDASWAQATPILYETAIELVFYMTFVAMFAVSTYLYYHNKVTGARFLLYSTSAMFVLGTIQITLKVVIAVFALRMVRLAVEGSSLVRTTFIHDCVVFVRYILLTTNNAVTDSILIYRCYVVWGRAISVTFLPIMMLTAATILGYVTTFRDYYQFKSTISPEIAFVVSVATDSLLTTLTAGRMWWVGREVHRASSLSGTRSYNAAAVMILESGALYSFCVIAYLVSGAILSPPAIIINNVLTGALPQVVNIAPTMIAVRVGFRRGLEARFIDRASGSANLTFTSIRMRSLV</sequence>
<keyword evidence="1" id="KW-1133">Transmembrane helix</keyword>
<evidence type="ECO:0000256" key="1">
    <source>
        <dbReference type="SAM" id="Phobius"/>
    </source>
</evidence>
<accession>A0AAD6Z4H6</accession>
<dbReference type="AlphaFoldDB" id="A0AAD6Z4H6"/>
<proteinExistence type="predicted"/>
<dbReference type="EMBL" id="JARIHO010000091">
    <property type="protein sequence ID" value="KAJ7306788.1"/>
    <property type="molecule type" value="Genomic_DNA"/>
</dbReference>
<feature type="transmembrane region" description="Helical" evidence="1">
    <location>
        <begin position="29"/>
        <end position="47"/>
    </location>
</feature>
<comment type="caution">
    <text evidence="2">The sequence shown here is derived from an EMBL/GenBank/DDBJ whole genome shotgun (WGS) entry which is preliminary data.</text>
</comment>
<keyword evidence="1" id="KW-0812">Transmembrane</keyword>
<feature type="transmembrane region" description="Helical" evidence="1">
    <location>
        <begin position="56"/>
        <end position="83"/>
    </location>
</feature>
<feature type="transmembrane region" description="Helical" evidence="1">
    <location>
        <begin position="124"/>
        <end position="152"/>
    </location>
</feature>
<keyword evidence="1" id="KW-0472">Membrane</keyword>
<organism evidence="2 3">
    <name type="scientific">Mycena albidolilacea</name>
    <dbReference type="NCBI Taxonomy" id="1033008"/>
    <lineage>
        <taxon>Eukaryota</taxon>
        <taxon>Fungi</taxon>
        <taxon>Dikarya</taxon>
        <taxon>Basidiomycota</taxon>
        <taxon>Agaricomycotina</taxon>
        <taxon>Agaricomycetes</taxon>
        <taxon>Agaricomycetidae</taxon>
        <taxon>Agaricales</taxon>
        <taxon>Marasmiineae</taxon>
        <taxon>Mycenaceae</taxon>
        <taxon>Mycena</taxon>
    </lineage>
</organism>
<gene>
    <name evidence="2" type="ORF">DFH08DRAFT_901709</name>
</gene>
<reference evidence="2" key="1">
    <citation type="submission" date="2023-03" db="EMBL/GenBank/DDBJ databases">
        <title>Massive genome expansion in bonnet fungi (Mycena s.s.) driven by repeated elements and novel gene families across ecological guilds.</title>
        <authorList>
            <consortium name="Lawrence Berkeley National Laboratory"/>
            <person name="Harder C.B."/>
            <person name="Miyauchi S."/>
            <person name="Viragh M."/>
            <person name="Kuo A."/>
            <person name="Thoen E."/>
            <person name="Andreopoulos B."/>
            <person name="Lu D."/>
            <person name="Skrede I."/>
            <person name="Drula E."/>
            <person name="Henrissat B."/>
            <person name="Morin E."/>
            <person name="Kohler A."/>
            <person name="Barry K."/>
            <person name="LaButti K."/>
            <person name="Morin E."/>
            <person name="Salamov A."/>
            <person name="Lipzen A."/>
            <person name="Mereny Z."/>
            <person name="Hegedus B."/>
            <person name="Baldrian P."/>
            <person name="Stursova M."/>
            <person name="Weitz H."/>
            <person name="Taylor A."/>
            <person name="Grigoriev I.V."/>
            <person name="Nagy L.G."/>
            <person name="Martin F."/>
            <person name="Kauserud H."/>
        </authorList>
    </citation>
    <scope>NUCLEOTIDE SEQUENCE</scope>
    <source>
        <strain evidence="2">CBHHK002</strain>
    </source>
</reference>
<evidence type="ECO:0000313" key="3">
    <source>
        <dbReference type="Proteomes" id="UP001218218"/>
    </source>
</evidence>
<protein>
    <submittedName>
        <fullName evidence="2">Uncharacterized protein</fullName>
    </submittedName>
</protein>
<feature type="transmembrane region" description="Helical" evidence="1">
    <location>
        <begin position="172"/>
        <end position="190"/>
    </location>
</feature>